<evidence type="ECO:0000256" key="8">
    <source>
        <dbReference type="ARBA" id="ARBA00049427"/>
    </source>
</evidence>
<evidence type="ECO:0000256" key="5">
    <source>
        <dbReference type="ARBA" id="ARBA00023136"/>
    </source>
</evidence>
<dbReference type="PANTHER" id="PTHR14624">
    <property type="entry name" value="DFG10 PROTEIN"/>
    <property type="match status" value="1"/>
</dbReference>
<dbReference type="GO" id="GO:0005789">
    <property type="term" value="C:endoplasmic reticulum membrane"/>
    <property type="evidence" value="ECO:0007669"/>
    <property type="project" value="UniProtKB-SubCell"/>
</dbReference>
<feature type="transmembrane region" description="Helical" evidence="9">
    <location>
        <begin position="147"/>
        <end position="171"/>
    </location>
</feature>
<dbReference type="FunCoup" id="A0A7M7J0H2">
    <property type="interactions" value="962"/>
</dbReference>
<evidence type="ECO:0000256" key="4">
    <source>
        <dbReference type="ARBA" id="ARBA00022989"/>
    </source>
</evidence>
<organism evidence="11 12">
    <name type="scientific">Varroa destructor</name>
    <name type="common">Honeybee mite</name>
    <dbReference type="NCBI Taxonomy" id="109461"/>
    <lineage>
        <taxon>Eukaryota</taxon>
        <taxon>Metazoa</taxon>
        <taxon>Ecdysozoa</taxon>
        <taxon>Arthropoda</taxon>
        <taxon>Chelicerata</taxon>
        <taxon>Arachnida</taxon>
        <taxon>Acari</taxon>
        <taxon>Parasitiformes</taxon>
        <taxon>Mesostigmata</taxon>
        <taxon>Gamasina</taxon>
        <taxon>Dermanyssoidea</taxon>
        <taxon>Varroidae</taxon>
        <taxon>Varroa</taxon>
    </lineage>
</organism>
<protein>
    <recommendedName>
        <fullName evidence="7 9">Polyprenal reductase</fullName>
        <ecNumber evidence="2 9">1.3.1.94</ecNumber>
    </recommendedName>
</protein>
<proteinExistence type="inferred from homology"/>
<keyword evidence="9" id="KW-0256">Endoplasmic reticulum</keyword>
<evidence type="ECO:0000313" key="12">
    <source>
        <dbReference type="Proteomes" id="UP000594260"/>
    </source>
</evidence>
<name>A0A7M7J0H2_VARDE</name>
<keyword evidence="9" id="KW-0560">Oxidoreductase</keyword>
<keyword evidence="5 9" id="KW-0472">Membrane</keyword>
<dbReference type="PANTHER" id="PTHR14624:SF0">
    <property type="entry name" value="POLYPRENOL REDUCTASE"/>
    <property type="match status" value="1"/>
</dbReference>
<dbReference type="GO" id="GO:0102389">
    <property type="term" value="F:polyprenol reductase activity"/>
    <property type="evidence" value="ECO:0007669"/>
    <property type="project" value="UniProtKB-UniRule"/>
</dbReference>
<comment type="subcellular location">
    <subcellularLocation>
        <location evidence="1">Endomembrane system</location>
        <topology evidence="1">Multi-pass membrane protein</topology>
    </subcellularLocation>
    <subcellularLocation>
        <location evidence="9">Endoplasmic reticulum membrane</location>
    </subcellularLocation>
</comment>
<dbReference type="OMA" id="WSLHGKN"/>
<feature type="domain" description="3-oxo-5-alpha-steroid 4-dehydrogenase C-terminal" evidence="10">
    <location>
        <begin position="182"/>
        <end position="302"/>
    </location>
</feature>
<comment type="similarity">
    <text evidence="6 9">Belongs to the steroid 5-alpha reductase family. Polyprenal reductase subfamily.</text>
</comment>
<dbReference type="UniPathway" id="UPA00378"/>
<evidence type="ECO:0000313" key="11">
    <source>
        <dbReference type="EnsemblMetazoa" id="XP_022645172"/>
    </source>
</evidence>
<reference evidence="11" key="1">
    <citation type="submission" date="2021-01" db="UniProtKB">
        <authorList>
            <consortium name="EnsemblMetazoa"/>
        </authorList>
    </citation>
    <scope>IDENTIFICATION</scope>
</reference>
<evidence type="ECO:0000256" key="7">
    <source>
        <dbReference type="ARBA" id="ARBA00047186"/>
    </source>
</evidence>
<sequence length="302" mass="34609">MCFEAGRTFFRLVHSERAEAIGNKIHPFSQVPDVVVSAFLYGKLSKNKRASVLARISIPKRCFTQFYEYAVVLFTIWTLVLCCISIGLGAVPRKLKITMDVLIHNRTMKVPFAIILWTQLLLTVQVARRCYECMFVSVFSNVRMHIWHFAMGFIFYTGVQYSLLSLALPVAPELPAFSLSDLWSSHVILGSVMWLVAVWLEYDTAKRFAAFRKNADGKRVSSKHVAPYGGMFELISSPHYLAEIMVYTSITVVLGCTNLTWLLSLLWTYVNQIAIALLNHRWYQDRFKNYPSSRKAIIPFLL</sequence>
<evidence type="ECO:0000256" key="3">
    <source>
        <dbReference type="ARBA" id="ARBA00022692"/>
    </source>
</evidence>
<dbReference type="RefSeq" id="XP_022645172.1">
    <property type="nucleotide sequence ID" value="XM_022789437.1"/>
</dbReference>
<keyword evidence="3 9" id="KW-0812">Transmembrane</keyword>
<feature type="transmembrane region" description="Helical" evidence="9">
    <location>
        <begin position="66"/>
        <end position="90"/>
    </location>
</feature>
<evidence type="ECO:0000256" key="6">
    <source>
        <dbReference type="ARBA" id="ARBA00046320"/>
    </source>
</evidence>
<evidence type="ECO:0000259" key="10">
    <source>
        <dbReference type="Pfam" id="PF02544"/>
    </source>
</evidence>
<dbReference type="Pfam" id="PF02544">
    <property type="entry name" value="Steroid_dh"/>
    <property type="match status" value="1"/>
</dbReference>
<comment type="catalytic activity">
    <reaction evidence="8 9">
        <text>a di-trans,poly-cis-dolichal + NADP(+) = a di-trans,poly-cis-polyprenal + NADPH + H(+)</text>
        <dbReference type="Rhea" id="RHEA:80727"/>
        <dbReference type="Rhea" id="RHEA-COMP:19536"/>
        <dbReference type="Rhea" id="RHEA-COMP:19537"/>
        <dbReference type="ChEBI" id="CHEBI:15378"/>
        <dbReference type="ChEBI" id="CHEBI:57783"/>
        <dbReference type="ChEBI" id="CHEBI:58349"/>
        <dbReference type="ChEBI" id="CHEBI:231623"/>
        <dbReference type="ChEBI" id="CHEBI:231637"/>
        <dbReference type="EC" id="1.3.1.94"/>
    </reaction>
    <physiologicalReaction direction="right-to-left" evidence="8 9">
        <dbReference type="Rhea" id="RHEA:80729"/>
    </physiologicalReaction>
</comment>
<keyword evidence="12" id="KW-1185">Reference proteome</keyword>
<dbReference type="GO" id="GO:0006488">
    <property type="term" value="P:dolichol-linked oligosaccharide biosynthetic process"/>
    <property type="evidence" value="ECO:0007669"/>
    <property type="project" value="UniProtKB-UniRule"/>
</dbReference>
<comment type="function">
    <text evidence="9">Plays a key role in early steps of protein N-linked glycosylation by being involved in the conversion of polyprenol into dolichol. Acts as a polyprenal reductase that mediates the reduction of polyprenal into dolichal in a NADP-dependent mechanism. Dolichols are required for the synthesis of dolichol-linked monosaccharides and the oligosaccharide precursor used for N-glycosylation.</text>
</comment>
<dbReference type="AlphaFoldDB" id="A0A7M7J0H2"/>
<dbReference type="KEGG" id="vde:111243623"/>
<dbReference type="Proteomes" id="UP000594260">
    <property type="component" value="Unplaced"/>
</dbReference>
<keyword evidence="4 9" id="KW-1133">Transmembrane helix</keyword>
<dbReference type="PROSITE" id="PS50244">
    <property type="entry name" value="S5A_REDUCTASE"/>
    <property type="match status" value="1"/>
</dbReference>
<comment type="pathway">
    <text evidence="9">Protein modification; protein glycosylation.</text>
</comment>
<evidence type="ECO:0000256" key="2">
    <source>
        <dbReference type="ARBA" id="ARBA00012522"/>
    </source>
</evidence>
<dbReference type="GO" id="GO:0160198">
    <property type="term" value="F:polyprenal reductase activity"/>
    <property type="evidence" value="ECO:0007669"/>
    <property type="project" value="UniProtKB-EC"/>
</dbReference>
<feature type="transmembrane region" description="Helical" evidence="9">
    <location>
        <begin position="183"/>
        <end position="202"/>
    </location>
</feature>
<dbReference type="InParanoid" id="A0A7M7J0H2"/>
<feature type="transmembrane region" description="Helical" evidence="9">
    <location>
        <begin position="244"/>
        <end position="270"/>
    </location>
</feature>
<evidence type="ECO:0000256" key="1">
    <source>
        <dbReference type="ARBA" id="ARBA00004127"/>
    </source>
</evidence>
<dbReference type="GeneID" id="111243623"/>
<dbReference type="InterPro" id="IPR001104">
    <property type="entry name" value="3-oxo-5_a-steroid_4-DH_C"/>
</dbReference>
<dbReference type="EnsemblMetazoa" id="XM_022789437">
    <property type="protein sequence ID" value="XP_022645172"/>
    <property type="gene ID" value="LOC111243623"/>
</dbReference>
<dbReference type="EC" id="1.3.1.94" evidence="2 9"/>
<feature type="transmembrane region" description="Helical" evidence="9">
    <location>
        <begin position="110"/>
        <end position="127"/>
    </location>
</feature>
<accession>A0A7M7J0H2</accession>
<evidence type="ECO:0000256" key="9">
    <source>
        <dbReference type="RuleBase" id="RU367081"/>
    </source>
</evidence>
<dbReference type="OrthoDB" id="5788137at2759"/>
<dbReference type="InterPro" id="IPR039698">
    <property type="entry name" value="Dfg10/SRD5A3"/>
</dbReference>
<keyword evidence="9" id="KW-0521">NADP</keyword>
<dbReference type="GO" id="GO:0016095">
    <property type="term" value="P:polyprenol catabolic process"/>
    <property type="evidence" value="ECO:0007669"/>
    <property type="project" value="UniProtKB-UniRule"/>
</dbReference>
<dbReference type="GO" id="GO:0003865">
    <property type="term" value="F:3-oxo-5-alpha-steroid 4-dehydrogenase activity"/>
    <property type="evidence" value="ECO:0007669"/>
    <property type="project" value="TreeGrafter"/>
</dbReference>